<dbReference type="EMBL" id="CP091508">
    <property type="protein sequence ID" value="UOO80978.1"/>
    <property type="molecule type" value="Genomic_DNA"/>
</dbReference>
<dbReference type="SUPFAM" id="SSF51120">
    <property type="entry name" value="beta-Roll"/>
    <property type="match status" value="2"/>
</dbReference>
<dbReference type="Pfam" id="PF00353">
    <property type="entry name" value="HemolysinCabind"/>
    <property type="match status" value="3"/>
</dbReference>
<dbReference type="PROSITE" id="PS00330">
    <property type="entry name" value="HEMOLYSIN_CALCIUM"/>
    <property type="match status" value="1"/>
</dbReference>
<comment type="subcellular location">
    <subcellularLocation>
        <location evidence="1">Secreted</location>
    </subcellularLocation>
</comment>
<reference evidence="3 4" key="1">
    <citation type="journal article" date="2022" name="Res Sq">
        <title>Evolution of multicellular longitudinally dividing oral cavity symbionts (Neisseriaceae).</title>
        <authorList>
            <person name="Nyongesa S."/>
            <person name="Weber P."/>
            <person name="Bernet E."/>
            <person name="Pullido F."/>
            <person name="Nieckarz M."/>
            <person name="Delaby M."/>
            <person name="Nieves C."/>
            <person name="Viehboeck T."/>
            <person name="Krause N."/>
            <person name="Rivera-Millot A."/>
            <person name="Nakamura A."/>
            <person name="Vischer N."/>
            <person name="VanNieuwenhze M."/>
            <person name="Brun Y."/>
            <person name="Cava F."/>
            <person name="Bulgheresi S."/>
            <person name="Veyrier F."/>
        </authorList>
    </citation>
    <scope>NUCLEOTIDE SEQUENCE [LARGE SCALE GENOMIC DNA]</scope>
    <source>
        <strain evidence="3 4">CCUG 63373m</strain>
    </source>
</reference>
<gene>
    <name evidence="3" type="ORF">LVJ83_08275</name>
</gene>
<organism evidence="3 4">
    <name type="scientific">Uruburuella testudinis</name>
    <dbReference type="NCBI Taxonomy" id="1282863"/>
    <lineage>
        <taxon>Bacteria</taxon>
        <taxon>Pseudomonadati</taxon>
        <taxon>Pseudomonadota</taxon>
        <taxon>Betaproteobacteria</taxon>
        <taxon>Neisseriales</taxon>
        <taxon>Neisseriaceae</taxon>
        <taxon>Uruburuella</taxon>
    </lineage>
</organism>
<keyword evidence="2" id="KW-0964">Secreted</keyword>
<dbReference type="Gene3D" id="2.150.10.10">
    <property type="entry name" value="Serralysin-like metalloprotease, C-terminal"/>
    <property type="match status" value="2"/>
</dbReference>
<protein>
    <recommendedName>
        <fullName evidence="5">Triacylglycerol lipase</fullName>
    </recommendedName>
</protein>
<evidence type="ECO:0000256" key="2">
    <source>
        <dbReference type="ARBA" id="ARBA00022525"/>
    </source>
</evidence>
<evidence type="ECO:0000313" key="3">
    <source>
        <dbReference type="EMBL" id="UOO80978.1"/>
    </source>
</evidence>
<dbReference type="InterPro" id="IPR029058">
    <property type="entry name" value="AB_hydrolase_fold"/>
</dbReference>
<keyword evidence="4" id="KW-1185">Reference proteome</keyword>
<dbReference type="InterPro" id="IPR018511">
    <property type="entry name" value="Hemolysin-typ_Ca-bd_CS"/>
</dbReference>
<sequence>MAVFDYKQYSSAEMLALLQTSHALATYSSLSKPMGLPVGEIVGWLEDKGIIDNFSHNKLPAGWRELAPADLGLPQSALDAHGHYIIKSPISGTLLTGPQAKIVAQFDEGGAVQKIGVSFTATNSPVDILDYLQLNEGTIAPNMEPLLQAVKAYAQAQGLSGEDVVVTGYSLGGGYTNIMARFRETLADGFFSDADYIGHAAPVIFDDPSIFNYGYENDVVFRAAGDHATLAEALAAAKPGLVHPDTPYDSSVDNIVLYGDAYASPLWPAPLFSLLNLPFAWYAHVDGMMTDAITRIGESSFYEHTTQDSTIIVSNLSDLARPISWVEDKNTITSDHYGQPAFLIGSQHADKLKGGSAADYIDAGAGNDTIKSGGGNDRIDGGSGSDTLWLDGKTADWQVFHLNDGTVFFEQAGNAELVQAHNIEQVTFNGDLLSHTRPYQVQENELADVRFKLFKSFNQSVEYQTHEEGGSGSDTLKGKNLFGGNGDDILYGNESGGLLHGGEGNDMLVAGENGIRLYGAEGNDILYARGNDISLSGGIGDDTFVFDASGSYQISDFNSSHNEGDRLMFAAALFDNGSLADFSVQRGEDVQIAYQQFSLTVQNSSLDDVMAAGQIIA</sequence>
<dbReference type="InterPro" id="IPR050557">
    <property type="entry name" value="RTX_toxin/Mannuronan_C5-epim"/>
</dbReference>
<proteinExistence type="predicted"/>
<dbReference type="Gene3D" id="3.40.50.1820">
    <property type="entry name" value="alpha/beta hydrolase"/>
    <property type="match status" value="1"/>
</dbReference>
<evidence type="ECO:0000256" key="1">
    <source>
        <dbReference type="ARBA" id="ARBA00004613"/>
    </source>
</evidence>
<dbReference type="InterPro" id="IPR011049">
    <property type="entry name" value="Serralysin-like_metalloprot_C"/>
</dbReference>
<dbReference type="InterPro" id="IPR001343">
    <property type="entry name" value="Hemolysn_Ca-bd"/>
</dbReference>
<dbReference type="RefSeq" id="WP_244784048.1">
    <property type="nucleotide sequence ID" value="NZ_CP091508.1"/>
</dbReference>
<evidence type="ECO:0000313" key="4">
    <source>
        <dbReference type="Proteomes" id="UP000829817"/>
    </source>
</evidence>
<name>A0ABY4DPS9_9NEIS</name>
<dbReference type="PANTHER" id="PTHR38340:SF1">
    <property type="entry name" value="S-LAYER PROTEIN"/>
    <property type="match status" value="1"/>
</dbReference>
<dbReference type="Proteomes" id="UP000829817">
    <property type="component" value="Chromosome"/>
</dbReference>
<accession>A0ABY4DPS9</accession>
<evidence type="ECO:0008006" key="5">
    <source>
        <dbReference type="Google" id="ProtNLM"/>
    </source>
</evidence>
<dbReference type="SUPFAM" id="SSF53474">
    <property type="entry name" value="alpha/beta-Hydrolases"/>
    <property type="match status" value="1"/>
</dbReference>
<dbReference type="PANTHER" id="PTHR38340">
    <property type="entry name" value="S-LAYER PROTEIN"/>
    <property type="match status" value="1"/>
</dbReference>
<dbReference type="PRINTS" id="PR00313">
    <property type="entry name" value="CABNDNGRPT"/>
</dbReference>